<dbReference type="SUPFAM" id="SSF49562">
    <property type="entry name" value="C2 domain (Calcium/lipid-binding domain, CaLB)"/>
    <property type="match status" value="1"/>
</dbReference>
<evidence type="ECO:0000256" key="3">
    <source>
        <dbReference type="ARBA" id="ARBA00022963"/>
    </source>
</evidence>
<evidence type="ECO:0000256" key="8">
    <source>
        <dbReference type="SAM" id="MobiDB-lite"/>
    </source>
</evidence>
<accession>A0ABD3MEH0</accession>
<evidence type="ECO:0000256" key="7">
    <source>
        <dbReference type="SAM" id="Coils"/>
    </source>
</evidence>
<feature type="domain" description="PI-PLC Y-box" evidence="10">
    <location>
        <begin position="1305"/>
        <end position="1415"/>
    </location>
</feature>
<evidence type="ECO:0000256" key="6">
    <source>
        <dbReference type="RuleBase" id="RU361133"/>
    </source>
</evidence>
<dbReference type="InterPro" id="IPR001711">
    <property type="entry name" value="PLipase_C_Pinositol-sp_Y"/>
</dbReference>
<dbReference type="Gene3D" id="1.10.238.10">
    <property type="entry name" value="EF-hand"/>
    <property type="match status" value="1"/>
</dbReference>
<dbReference type="EMBL" id="JALLBG020000138">
    <property type="protein sequence ID" value="KAL3762208.1"/>
    <property type="molecule type" value="Genomic_DNA"/>
</dbReference>
<dbReference type="PANTHER" id="PTHR10336:SF36">
    <property type="entry name" value="1-PHOSPHATIDYLINOSITOL 4,5-BISPHOSPHATE PHOSPHODIESTERASE BETA-4"/>
    <property type="match status" value="1"/>
</dbReference>
<evidence type="ECO:0000313" key="11">
    <source>
        <dbReference type="EMBL" id="KAL3762208.1"/>
    </source>
</evidence>
<dbReference type="SMART" id="SM00148">
    <property type="entry name" value="PLCXc"/>
    <property type="match status" value="1"/>
</dbReference>
<gene>
    <name evidence="11" type="ORF">ACHAWU_004746</name>
</gene>
<dbReference type="InterPro" id="IPR017946">
    <property type="entry name" value="PLC-like_Pdiesterase_TIM-brl"/>
</dbReference>
<proteinExistence type="predicted"/>
<name>A0ABD3MEH0_9STRA</name>
<dbReference type="PRINTS" id="PR00390">
    <property type="entry name" value="PHPHLIPASEC"/>
</dbReference>
<dbReference type="PROSITE" id="PS50007">
    <property type="entry name" value="PIPLC_X_DOMAIN"/>
    <property type="match status" value="1"/>
</dbReference>
<dbReference type="InterPro" id="IPR000909">
    <property type="entry name" value="PLipase_C_PInositol-sp_X_dom"/>
</dbReference>
<dbReference type="InterPro" id="IPR000008">
    <property type="entry name" value="C2_dom"/>
</dbReference>
<evidence type="ECO:0000259" key="10">
    <source>
        <dbReference type="PROSITE" id="PS50008"/>
    </source>
</evidence>
<keyword evidence="3 6" id="KW-0442">Lipid degradation</keyword>
<feature type="domain" description="C2" evidence="9">
    <location>
        <begin position="1418"/>
        <end position="1550"/>
    </location>
</feature>
<evidence type="ECO:0000256" key="2">
    <source>
        <dbReference type="ARBA" id="ARBA00022801"/>
    </source>
</evidence>
<feature type="compositionally biased region" description="Basic and acidic residues" evidence="8">
    <location>
        <begin position="951"/>
        <end position="961"/>
    </location>
</feature>
<sequence>RGASALLNRAKGSFSSPAGKRGAAAAGAAAAGADGGGGDGPSSSTTKLPAVSSAADGDHAPTNGGGNDDDVITGAKEIIGDAPVHSGNTLENYVLPRSLRMDVVDEYGNGGMEVIKVSKVGIMLRLMLLSPSMSDSSIISSNSSAFVLGVQNGKQQTRRLGIAPNNRAIYITSHKHLPQTGRVLGLLKQVTGASSAPDESGAVKEVDLSRVVRMQLGQQSRRFVKARNKQYVTDSLTNTTPQSLSIIYRRSSSDSAKEKLVKSMQKSKGVHSVIDAGEDSLDLIIPSKSDFDTLTRTLEDLLSYMEEEPSANPDYALIQYHLVDMGKSLVVGQEASSCLVSCSDWVTLCKRWNAPVTKGEATTMYRAFCDSLAISNTQAEGGLELFEVVRLLEVLRQRGLEVASVDEDPRKHIFNRISQSAGKSDNTRAISAVTFLQFLHEKQKETDVTLDEVKDLFYQLNGHRVSSQLDDAMSQLTGQRSTNMEWEREYITWEAFGRYLLLESNDVFDPERAKPSDSWYSISCSYMNEPLNNYWINTSHDTYLRRTTASGTDNGKTDLQSYTMALYRGARAIELDVWDGPSGGEPMIRFGVTSFSEISGNKSTVSGGLSFADVILTISYFLQSEPDSYPIVLLIENHCSIPFQQKMAAHINEILGKQKLLYVLDQKETNASLPSPSQLKGKVVIKSKLPERMNGEVLVLNDDYDDENRDSVPPPDIDYDSEDDLKENVIGFSSTGSIKSPLPEQKQTAEQLFQTARSESIEATFASRAAYNELHDAKHRAQLSQNHADALLRDINMSYDELKKKRQEDLDNMPDEGTEVELCTDGLGKVKEPADHAMEIAKAFAESVEESHLLAIAAATYAKSELELFEIAREDITEKEAILEEAKEELRIATESNRDLVEAAERALSEARSNREYAENAERRVVAVRGLLDRSHNQAVSSETVAGTADAEAKISEQRASEAEARAKVKKLEDDIEAQLIEAHNKLKISREAATAAQMRANDAVAQADKLGDEMREAKASAYDDEQSLADSITVADQKSKERIMLMGQMERALTDKLGLETSSRKVENRIEELQRKANLQAKVAASARRQADHSMAVAFQLEEHALEEREAANLRQAARVNAKRGVESSDAVLTSTETQLAEAEKAAVDAKTLALASRQKAEQLSKEAEMLQDVAPLEENVQHAQEIRDEAFLVYERAKESKDEALEKAAKAKQVHETNCVNLATLERDAMAELLHKESVQQAELLAITTCENAIALRNQVEELTRAHAQAVELAVSKSAALKLATRYKEKRKRAQPVSSSLAKVTSLHSSRHRNWEKSFDLPSNVMHSVPIAKVVEKAERGKQEWKRWVEFNRTHLTRTYPESASRNYNPILPWALGCQFVSMNFLRNRFMLLNDGRFRENGGQGYVLKPEYLCNATEDTRQIDSPLNIVHPKQLSIRILSGFCLPRPSEKKSSSTVNPFVKVSLYDASPSALLPSPVFRTQVVEGNGLNPVWVQDVATFSCLAPSVAMVLFVVYDHCYVTKTDLFIGASAMPVSCIREGYRCVSLFDSNNARSGAMKHASLFIKVKIDK</sequence>
<dbReference type="Pfam" id="PF00388">
    <property type="entry name" value="PI-PLC-X"/>
    <property type="match status" value="1"/>
</dbReference>
<dbReference type="InterPro" id="IPR001192">
    <property type="entry name" value="PI-PLC_fam"/>
</dbReference>
<keyword evidence="4 6" id="KW-0443">Lipid metabolism</keyword>
<feature type="compositionally biased region" description="Low complexity" evidence="8">
    <location>
        <begin position="22"/>
        <end position="32"/>
    </location>
</feature>
<comment type="catalytic activity">
    <reaction evidence="6">
        <text>a 1,2-diacyl-sn-glycero-3-phospho-(1D-myo-inositol-4,5-bisphosphate) + H2O = 1D-myo-inositol 1,4,5-trisphosphate + a 1,2-diacyl-sn-glycerol + H(+)</text>
        <dbReference type="Rhea" id="RHEA:33179"/>
        <dbReference type="ChEBI" id="CHEBI:15377"/>
        <dbReference type="ChEBI" id="CHEBI:15378"/>
        <dbReference type="ChEBI" id="CHEBI:17815"/>
        <dbReference type="ChEBI" id="CHEBI:58456"/>
        <dbReference type="ChEBI" id="CHEBI:203600"/>
        <dbReference type="EC" id="3.1.4.11"/>
    </reaction>
</comment>
<organism evidence="11 12">
    <name type="scientific">Discostella pseudostelligera</name>
    <dbReference type="NCBI Taxonomy" id="259834"/>
    <lineage>
        <taxon>Eukaryota</taxon>
        <taxon>Sar</taxon>
        <taxon>Stramenopiles</taxon>
        <taxon>Ochrophyta</taxon>
        <taxon>Bacillariophyta</taxon>
        <taxon>Coscinodiscophyceae</taxon>
        <taxon>Thalassiosirophycidae</taxon>
        <taxon>Stephanodiscales</taxon>
        <taxon>Stephanodiscaceae</taxon>
        <taxon>Discostella</taxon>
    </lineage>
</organism>
<evidence type="ECO:0000256" key="1">
    <source>
        <dbReference type="ARBA" id="ARBA00012368"/>
    </source>
</evidence>
<reference evidence="11 12" key="1">
    <citation type="submission" date="2024-10" db="EMBL/GenBank/DDBJ databases">
        <title>Updated reference genomes for cyclostephanoid diatoms.</title>
        <authorList>
            <person name="Roberts W.R."/>
            <person name="Alverson A.J."/>
        </authorList>
    </citation>
    <scope>NUCLEOTIDE SEQUENCE [LARGE SCALE GENOMIC DNA]</scope>
    <source>
        <strain evidence="11 12">AJA232-27</strain>
    </source>
</reference>
<comment type="caution">
    <text evidence="11">The sequence shown here is derived from an EMBL/GenBank/DDBJ whole genome shotgun (WGS) entry which is preliminary data.</text>
</comment>
<dbReference type="SUPFAM" id="SSF51695">
    <property type="entry name" value="PLC-like phosphodiesterases"/>
    <property type="match status" value="1"/>
</dbReference>
<evidence type="ECO:0000313" key="12">
    <source>
        <dbReference type="Proteomes" id="UP001530293"/>
    </source>
</evidence>
<dbReference type="InterPro" id="IPR011993">
    <property type="entry name" value="PH-like_dom_sf"/>
</dbReference>
<dbReference type="CDD" id="cd00275">
    <property type="entry name" value="C2_PLC_like"/>
    <property type="match status" value="1"/>
</dbReference>
<keyword evidence="5" id="KW-0807">Transducer</keyword>
<dbReference type="GO" id="GO:0007165">
    <property type="term" value="P:signal transduction"/>
    <property type="evidence" value="ECO:0007669"/>
    <property type="project" value="UniProtKB-KW"/>
</dbReference>
<dbReference type="Pfam" id="PF00387">
    <property type="entry name" value="PI-PLC-Y"/>
    <property type="match status" value="1"/>
</dbReference>
<feature type="coiled-coil region" evidence="7">
    <location>
        <begin position="869"/>
        <end position="921"/>
    </location>
</feature>
<keyword evidence="7" id="KW-0175">Coiled coil</keyword>
<evidence type="ECO:0000256" key="5">
    <source>
        <dbReference type="ARBA" id="ARBA00023224"/>
    </source>
</evidence>
<dbReference type="Pfam" id="PF00168">
    <property type="entry name" value="C2"/>
    <property type="match status" value="1"/>
</dbReference>
<dbReference type="SMART" id="SM00149">
    <property type="entry name" value="PLCYc"/>
    <property type="match status" value="1"/>
</dbReference>
<feature type="non-terminal residue" evidence="11">
    <location>
        <position position="1"/>
    </location>
</feature>
<dbReference type="PROSITE" id="PS50004">
    <property type="entry name" value="C2"/>
    <property type="match status" value="1"/>
</dbReference>
<dbReference type="Gene3D" id="2.60.40.150">
    <property type="entry name" value="C2 domain"/>
    <property type="match status" value="1"/>
</dbReference>
<dbReference type="GO" id="GO:0016042">
    <property type="term" value="P:lipid catabolic process"/>
    <property type="evidence" value="ECO:0007669"/>
    <property type="project" value="UniProtKB-KW"/>
</dbReference>
<dbReference type="Proteomes" id="UP001530293">
    <property type="component" value="Unassembled WGS sequence"/>
</dbReference>
<dbReference type="GO" id="GO:0004435">
    <property type="term" value="F:phosphatidylinositol-4,5-bisphosphate phospholipase C activity"/>
    <property type="evidence" value="ECO:0007669"/>
    <property type="project" value="UniProtKB-EC"/>
</dbReference>
<dbReference type="Gene3D" id="2.30.29.30">
    <property type="entry name" value="Pleckstrin-homology domain (PH domain)/Phosphotyrosine-binding domain (PTB)"/>
    <property type="match status" value="1"/>
</dbReference>
<feature type="region of interest" description="Disordered" evidence="8">
    <location>
        <begin position="942"/>
        <end position="961"/>
    </location>
</feature>
<keyword evidence="2 6" id="KW-0378">Hydrolase</keyword>
<dbReference type="InterPro" id="IPR035892">
    <property type="entry name" value="C2_domain_sf"/>
</dbReference>
<protein>
    <recommendedName>
        <fullName evidence="1 6">Phosphoinositide phospholipase C</fullName>
        <ecNumber evidence="1 6">3.1.4.11</ecNumber>
    </recommendedName>
</protein>
<dbReference type="PANTHER" id="PTHR10336">
    <property type="entry name" value="PHOSPHOINOSITIDE-SPECIFIC PHOSPHOLIPASE C FAMILY PROTEIN"/>
    <property type="match status" value="1"/>
</dbReference>
<evidence type="ECO:0000259" key="9">
    <source>
        <dbReference type="PROSITE" id="PS50004"/>
    </source>
</evidence>
<dbReference type="EC" id="3.1.4.11" evidence="1 6"/>
<keyword evidence="12" id="KW-1185">Reference proteome</keyword>
<dbReference type="SMART" id="SM00239">
    <property type="entry name" value="C2"/>
    <property type="match status" value="1"/>
</dbReference>
<evidence type="ECO:0000256" key="4">
    <source>
        <dbReference type="ARBA" id="ARBA00023098"/>
    </source>
</evidence>
<feature type="region of interest" description="Disordered" evidence="8">
    <location>
        <begin position="1"/>
        <end position="70"/>
    </location>
</feature>
<feature type="coiled-coil region" evidence="7">
    <location>
        <begin position="1057"/>
        <end position="1091"/>
    </location>
</feature>
<dbReference type="Gene3D" id="3.20.20.190">
    <property type="entry name" value="Phosphatidylinositol (PI) phosphodiesterase"/>
    <property type="match status" value="2"/>
</dbReference>
<dbReference type="PROSITE" id="PS50008">
    <property type="entry name" value="PIPLC_Y_DOMAIN"/>
    <property type="match status" value="1"/>
</dbReference>